<name>A0AAE6JLH9_9SPHI</name>
<dbReference type="Pfam" id="PF09851">
    <property type="entry name" value="SHOCT"/>
    <property type="match status" value="1"/>
</dbReference>
<proteinExistence type="predicted"/>
<keyword evidence="1" id="KW-1133">Transmembrane helix</keyword>
<evidence type="ECO:0000313" key="4">
    <source>
        <dbReference type="Proteomes" id="UP000250557"/>
    </source>
</evidence>
<evidence type="ECO:0000259" key="2">
    <source>
        <dbReference type="Pfam" id="PF09851"/>
    </source>
</evidence>
<dbReference type="AlphaFoldDB" id="A0AAE6JLH9"/>
<feature type="transmembrane region" description="Helical" evidence="1">
    <location>
        <begin position="15"/>
        <end position="35"/>
    </location>
</feature>
<dbReference type="EMBL" id="CP043451">
    <property type="protein sequence ID" value="QEM07658.1"/>
    <property type="molecule type" value="Genomic_DNA"/>
</dbReference>
<protein>
    <submittedName>
        <fullName evidence="3">SHOCT domain-containing protein</fullName>
    </submittedName>
</protein>
<keyword evidence="1" id="KW-0812">Transmembrane</keyword>
<evidence type="ECO:0000313" key="3">
    <source>
        <dbReference type="EMBL" id="QEM07658.1"/>
    </source>
</evidence>
<evidence type="ECO:0000256" key="1">
    <source>
        <dbReference type="SAM" id="Phobius"/>
    </source>
</evidence>
<organism evidence="3 4">
    <name type="scientific">Mucilaginibacter rubeus</name>
    <dbReference type="NCBI Taxonomy" id="2027860"/>
    <lineage>
        <taxon>Bacteria</taxon>
        <taxon>Pseudomonadati</taxon>
        <taxon>Bacteroidota</taxon>
        <taxon>Sphingobacteriia</taxon>
        <taxon>Sphingobacteriales</taxon>
        <taxon>Sphingobacteriaceae</taxon>
        <taxon>Mucilaginibacter</taxon>
    </lineage>
</organism>
<feature type="domain" description="SHOCT" evidence="2">
    <location>
        <begin position="45"/>
        <end position="70"/>
    </location>
</feature>
<sequence>MFYFYHGYHFWGMHLLWWLLWLVILFWIFATPYDLPGQRKRKDSPLDILKKRFASGEITEEEYRERKKILENE</sequence>
<accession>A0AAE6JLH9</accession>
<dbReference type="Proteomes" id="UP000250557">
    <property type="component" value="Chromosome"/>
</dbReference>
<keyword evidence="1" id="KW-0472">Membrane</keyword>
<gene>
    <name evidence="3" type="ORF">DIU31_030710</name>
</gene>
<reference evidence="3 4" key="1">
    <citation type="submission" date="2019-08" db="EMBL/GenBank/DDBJ databases">
        <title>Comparative genome analysis confer to the adaptation heavy metal polluted environment.</title>
        <authorList>
            <person name="Li Y."/>
        </authorList>
    </citation>
    <scope>NUCLEOTIDE SEQUENCE [LARGE SCALE GENOMIC DNA]</scope>
    <source>
        <strain evidence="3 4">P2</strain>
    </source>
</reference>
<dbReference type="InterPro" id="IPR018649">
    <property type="entry name" value="SHOCT"/>
</dbReference>
<dbReference type="RefSeq" id="WP_112653246.1">
    <property type="nucleotide sequence ID" value="NZ_CP043451.1"/>
</dbReference>